<evidence type="ECO:0000313" key="3">
    <source>
        <dbReference type="Proteomes" id="UP000245380"/>
    </source>
</evidence>
<name>A0A2U3D5P8_SULT2</name>
<dbReference type="EMBL" id="MPDK01000034">
    <property type="protein sequence ID" value="PWI56603.1"/>
    <property type="molecule type" value="Genomic_DNA"/>
</dbReference>
<keyword evidence="3" id="KW-1185">Reference proteome</keyword>
<evidence type="ECO:0000256" key="1">
    <source>
        <dbReference type="SAM" id="MobiDB-lite"/>
    </source>
</evidence>
<reference evidence="2 3" key="1">
    <citation type="submission" date="2016-11" db="EMBL/GenBank/DDBJ databases">
        <title>Comparative genomics of Acidibacillus ferroxidans species.</title>
        <authorList>
            <person name="Oliveira G."/>
            <person name="Nunes G."/>
            <person name="Oliveira R."/>
            <person name="Araujo F."/>
            <person name="Salim A."/>
            <person name="Scholte L."/>
            <person name="Morais D."/>
            <person name="Nancucheo I."/>
            <person name="Johnson D.B."/>
            <person name="Grail B."/>
            <person name="Bittencourt J."/>
            <person name="Valadares R."/>
        </authorList>
    </citation>
    <scope>NUCLEOTIDE SEQUENCE [LARGE SCALE GENOMIC DNA]</scope>
    <source>
        <strain evidence="2 3">Y002</strain>
    </source>
</reference>
<organism evidence="2 3">
    <name type="scientific">Sulfoacidibacillus thermotolerans</name>
    <name type="common">Acidibacillus sulfuroxidans</name>
    <dbReference type="NCBI Taxonomy" id="1765684"/>
    <lineage>
        <taxon>Bacteria</taxon>
        <taxon>Bacillati</taxon>
        <taxon>Bacillota</taxon>
        <taxon>Bacilli</taxon>
        <taxon>Bacillales</taxon>
        <taxon>Alicyclobacillaceae</taxon>
        <taxon>Sulfoacidibacillus</taxon>
    </lineage>
</organism>
<feature type="compositionally biased region" description="Polar residues" evidence="1">
    <location>
        <begin position="156"/>
        <end position="165"/>
    </location>
</feature>
<proteinExistence type="predicted"/>
<comment type="caution">
    <text evidence="2">The sequence shown here is derived from an EMBL/GenBank/DDBJ whole genome shotgun (WGS) entry which is preliminary data.</text>
</comment>
<protein>
    <submittedName>
        <fullName evidence="2">Uncharacterized protein</fullName>
    </submittedName>
</protein>
<feature type="region of interest" description="Disordered" evidence="1">
    <location>
        <begin position="124"/>
        <end position="187"/>
    </location>
</feature>
<feature type="compositionally biased region" description="Low complexity" evidence="1">
    <location>
        <begin position="136"/>
        <end position="145"/>
    </location>
</feature>
<dbReference type="AlphaFoldDB" id="A0A2U3D5P8"/>
<feature type="compositionally biased region" description="Basic residues" evidence="1">
    <location>
        <begin position="174"/>
        <end position="187"/>
    </location>
</feature>
<dbReference type="Proteomes" id="UP000245380">
    <property type="component" value="Unassembled WGS sequence"/>
</dbReference>
<accession>A0A2U3D5P8</accession>
<gene>
    <name evidence="2" type="ORF">BM613_12945</name>
</gene>
<sequence length="187" mass="21090">KLAPLAIKSTKRLARSPATASELAVDGTAFLASQAVRQAKKGAHWINQRIEKVPEPLYPGRRVTVKRISQKAKVVFHPTPTKDSAVSHKEPEVVQMQEVKQEFPSRIRFAQPVEKGAFLPSVSSDTKVQRVPIAKSQSSQTSRRVSTIKRPARFIKSTNRQSQTENRPHQSGRLPHRSLRHRLLKDR</sequence>
<evidence type="ECO:0000313" key="2">
    <source>
        <dbReference type="EMBL" id="PWI56603.1"/>
    </source>
</evidence>
<dbReference type="RefSeq" id="WP_181363161.1">
    <property type="nucleotide sequence ID" value="NZ_MPDK01000034.1"/>
</dbReference>
<feature type="non-terminal residue" evidence="2">
    <location>
        <position position="1"/>
    </location>
</feature>